<evidence type="ECO:0000313" key="2">
    <source>
        <dbReference type="EMBL" id="GAB1251265.1"/>
    </source>
</evidence>
<dbReference type="RefSeq" id="WP_411915079.1">
    <property type="nucleotide sequence ID" value="NZ_BAAFSF010000001.1"/>
</dbReference>
<dbReference type="Pfam" id="PF00535">
    <property type="entry name" value="Glycos_transf_2"/>
    <property type="match status" value="1"/>
</dbReference>
<reference evidence="2 3" key="1">
    <citation type="journal article" date="2025" name="Int. J. Syst. Evol. Microbiol.">
        <title>Desulfovibrio falkowii sp. nov., Porphyromonas miyakawae sp. nov., Mediterraneibacter flintii sp. nov. and Owariibacterium komagatae gen. nov., sp. nov., isolated from human faeces.</title>
        <authorList>
            <person name="Hamaguchi T."/>
            <person name="Ohara M."/>
            <person name="Hisatomi A."/>
            <person name="Sekiguchi K."/>
            <person name="Takeda J.I."/>
            <person name="Ueyama J."/>
            <person name="Ito M."/>
            <person name="Nishiwaki H."/>
            <person name="Ogi T."/>
            <person name="Hirayama M."/>
            <person name="Ohkuma M."/>
            <person name="Sakamoto M."/>
            <person name="Ohno K."/>
        </authorList>
    </citation>
    <scope>NUCLEOTIDE SEQUENCE [LARGE SCALE GENOMIC DNA]</scope>
    <source>
        <strain evidence="2 3">13CB11C</strain>
    </source>
</reference>
<dbReference type="CDD" id="cd00761">
    <property type="entry name" value="Glyco_tranf_GTA_type"/>
    <property type="match status" value="1"/>
</dbReference>
<dbReference type="PANTHER" id="PTHR22916:SF3">
    <property type="entry name" value="UDP-GLCNAC:BETAGAL BETA-1,3-N-ACETYLGLUCOSAMINYLTRANSFERASE-LIKE PROTEIN 1"/>
    <property type="match status" value="1"/>
</dbReference>
<feature type="domain" description="Glycosyltransferase 2-like" evidence="1">
    <location>
        <begin position="5"/>
        <end position="115"/>
    </location>
</feature>
<evidence type="ECO:0000313" key="3">
    <source>
        <dbReference type="Proteomes" id="UP001628220"/>
    </source>
</evidence>
<dbReference type="EMBL" id="BAAFSF010000001">
    <property type="protein sequence ID" value="GAB1251265.1"/>
    <property type="molecule type" value="Genomic_DNA"/>
</dbReference>
<proteinExistence type="predicted"/>
<accession>A0ABQ0E0L8</accession>
<protein>
    <recommendedName>
        <fullName evidence="1">Glycosyltransferase 2-like domain-containing protein</fullName>
    </recommendedName>
</protein>
<dbReference type="InterPro" id="IPR001173">
    <property type="entry name" value="Glyco_trans_2-like"/>
</dbReference>
<dbReference type="PANTHER" id="PTHR22916">
    <property type="entry name" value="GLYCOSYLTRANSFERASE"/>
    <property type="match status" value="1"/>
</dbReference>
<keyword evidence="3" id="KW-1185">Reference proteome</keyword>
<gene>
    <name evidence="2" type="ORF">Tsumi_03690</name>
</gene>
<dbReference type="Gene3D" id="3.90.550.10">
    <property type="entry name" value="Spore Coat Polysaccharide Biosynthesis Protein SpsA, Chain A"/>
    <property type="match status" value="1"/>
</dbReference>
<name>A0ABQ0E0L8_9PORP</name>
<comment type="caution">
    <text evidence="2">The sequence shown here is derived from an EMBL/GenBank/DDBJ whole genome shotgun (WGS) entry which is preliminary data.</text>
</comment>
<dbReference type="Proteomes" id="UP001628220">
    <property type="component" value="Unassembled WGS sequence"/>
</dbReference>
<dbReference type="InterPro" id="IPR029044">
    <property type="entry name" value="Nucleotide-diphossugar_trans"/>
</dbReference>
<dbReference type="SUPFAM" id="SSF53448">
    <property type="entry name" value="Nucleotide-diphospho-sugar transferases"/>
    <property type="match status" value="1"/>
</dbReference>
<organism evidence="2 3">
    <name type="scientific">Porphyromonas miyakawae</name>
    <dbReference type="NCBI Taxonomy" id="3137470"/>
    <lineage>
        <taxon>Bacteria</taxon>
        <taxon>Pseudomonadati</taxon>
        <taxon>Bacteroidota</taxon>
        <taxon>Bacteroidia</taxon>
        <taxon>Bacteroidales</taxon>
        <taxon>Porphyromonadaceae</taxon>
        <taxon>Porphyromonas</taxon>
    </lineage>
</organism>
<evidence type="ECO:0000259" key="1">
    <source>
        <dbReference type="Pfam" id="PF00535"/>
    </source>
</evidence>
<sequence>MVGISVIIPVYKVEPYLRQCLESVLAQTYTDWEAICVNDGSPDNCPQILREYAARDSRIVVIDQENGGLSDARNTGMQYTSGKYVMYLDSDDFIHPQTMEIAAYLIEKEGTDIVSWYKDNRYRLKTLVHHHLGRNTDSVMPYGIKKRYHPERVKRVVTQDVYAHAVEYSHSSIKDPIKHCYVWKYLFKRELIADIPFIKGLSYEDFPWWSEVMLKNPSVTITQLPLYYYRSNFHSITAQRDQLKKLYFNVEGLKHTYPMYQERATEYQRTQWERNFMWAVVHCSMLGKIRLIKEPEERAEARRMVAELWEMGVFSKPTDKRERAAQATIRAFLDEA</sequence>